<reference evidence="1 2" key="1">
    <citation type="submission" date="2016-10" db="EMBL/GenBank/DDBJ databases">
        <authorList>
            <person name="de Groot N.N."/>
        </authorList>
    </citation>
    <scope>NUCLEOTIDE SEQUENCE [LARGE SCALE GENOMIC DNA]</scope>
    <source>
        <strain evidence="1 2">AB35.6</strain>
    </source>
</reference>
<evidence type="ECO:0000313" key="1">
    <source>
        <dbReference type="EMBL" id="SEB40905.1"/>
    </source>
</evidence>
<dbReference type="AlphaFoldDB" id="A0A1H4J4A7"/>
<dbReference type="EMBL" id="FNSD01000001">
    <property type="protein sequence ID" value="SEB40905.1"/>
    <property type="molecule type" value="Genomic_DNA"/>
</dbReference>
<dbReference type="OrthoDB" id="9909032at2"/>
<dbReference type="Proteomes" id="UP000182409">
    <property type="component" value="Unassembled WGS sequence"/>
</dbReference>
<dbReference type="RefSeq" id="WP_139285061.1">
    <property type="nucleotide sequence ID" value="NZ_FNSD01000001.1"/>
</dbReference>
<organism evidence="1 2">
    <name type="scientific">Terriglobus roseus</name>
    <dbReference type="NCBI Taxonomy" id="392734"/>
    <lineage>
        <taxon>Bacteria</taxon>
        <taxon>Pseudomonadati</taxon>
        <taxon>Acidobacteriota</taxon>
        <taxon>Terriglobia</taxon>
        <taxon>Terriglobales</taxon>
        <taxon>Acidobacteriaceae</taxon>
        <taxon>Terriglobus</taxon>
    </lineage>
</organism>
<proteinExistence type="predicted"/>
<sequence>MKKTKDTVDIERIAHKRLWKPAPSLKPGLTMIEQACRNHPEAVAIRDAWAFKHPVVKLSAEKFAALVAKGTVTFHG</sequence>
<gene>
    <name evidence="1" type="ORF">SAMN05443244_0340</name>
</gene>
<accession>A0A1H4J4A7</accession>
<evidence type="ECO:0000313" key="2">
    <source>
        <dbReference type="Proteomes" id="UP000182409"/>
    </source>
</evidence>
<protein>
    <submittedName>
        <fullName evidence="1">Uncharacterized protein</fullName>
    </submittedName>
</protein>
<name>A0A1H4J4A7_9BACT</name>